<keyword evidence="3 6" id="KW-0812">Transmembrane</keyword>
<protein>
    <recommendedName>
        <fullName evidence="9">Gustatory receptor</fullName>
    </recommendedName>
</protein>
<accession>A0A922SNY4</accession>
<dbReference type="InterPro" id="IPR013604">
    <property type="entry name" value="7TM_chemorcpt"/>
</dbReference>
<keyword evidence="5 6" id="KW-0472">Membrane</keyword>
<evidence type="ECO:0000256" key="6">
    <source>
        <dbReference type="SAM" id="Phobius"/>
    </source>
</evidence>
<evidence type="ECO:0000256" key="1">
    <source>
        <dbReference type="ARBA" id="ARBA00004651"/>
    </source>
</evidence>
<organism evidence="7 8">
    <name type="scientific">Spodoptera exigua</name>
    <name type="common">Beet armyworm</name>
    <name type="synonym">Noctua fulgens</name>
    <dbReference type="NCBI Taxonomy" id="7107"/>
    <lineage>
        <taxon>Eukaryota</taxon>
        <taxon>Metazoa</taxon>
        <taxon>Ecdysozoa</taxon>
        <taxon>Arthropoda</taxon>
        <taxon>Hexapoda</taxon>
        <taxon>Insecta</taxon>
        <taxon>Pterygota</taxon>
        <taxon>Neoptera</taxon>
        <taxon>Endopterygota</taxon>
        <taxon>Lepidoptera</taxon>
        <taxon>Glossata</taxon>
        <taxon>Ditrysia</taxon>
        <taxon>Noctuoidea</taxon>
        <taxon>Noctuidae</taxon>
        <taxon>Amphipyrinae</taxon>
        <taxon>Spodoptera</taxon>
    </lineage>
</organism>
<evidence type="ECO:0000313" key="7">
    <source>
        <dbReference type="EMBL" id="KAH9644386.1"/>
    </source>
</evidence>
<dbReference type="GO" id="GO:0050909">
    <property type="term" value="P:sensory perception of taste"/>
    <property type="evidence" value="ECO:0007669"/>
    <property type="project" value="InterPro"/>
</dbReference>
<dbReference type="Proteomes" id="UP000814243">
    <property type="component" value="Unassembled WGS sequence"/>
</dbReference>
<proteinExistence type="predicted"/>
<evidence type="ECO:0000256" key="3">
    <source>
        <dbReference type="ARBA" id="ARBA00022692"/>
    </source>
</evidence>
<keyword evidence="2" id="KW-1003">Cell membrane</keyword>
<sequence>MLCKIQYVFHVLQISRHHIRDLVIYYWYSVIILNLFALCSLVWIGFLFYSFEAMNSAFVFFLFDVSTVYTFLILKLLRKTLLIWIEKVVQHKNIGDGKKEYWNALFYVYLNIQEIFMMLNELSGYISGQRSLGFMIYVFHFIVSERKTLKNILRLQKTSFQKMTACGFFSVDASLPVQYSSFATTYVLVLLQFKFL</sequence>
<gene>
    <name evidence="7" type="ORF">HF086_006414</name>
</gene>
<feature type="transmembrane region" description="Helical" evidence="6">
    <location>
        <begin position="57"/>
        <end position="77"/>
    </location>
</feature>
<dbReference type="GO" id="GO:0005886">
    <property type="term" value="C:plasma membrane"/>
    <property type="evidence" value="ECO:0007669"/>
    <property type="project" value="UniProtKB-SubCell"/>
</dbReference>
<evidence type="ECO:0000313" key="8">
    <source>
        <dbReference type="Proteomes" id="UP000814243"/>
    </source>
</evidence>
<dbReference type="Pfam" id="PF08395">
    <property type="entry name" value="7tm_7"/>
    <property type="match status" value="1"/>
</dbReference>
<comment type="subcellular location">
    <subcellularLocation>
        <location evidence="1">Cell membrane</location>
        <topology evidence="1">Multi-pass membrane protein</topology>
    </subcellularLocation>
</comment>
<evidence type="ECO:0000256" key="2">
    <source>
        <dbReference type="ARBA" id="ARBA00022475"/>
    </source>
</evidence>
<keyword evidence="4 6" id="KW-1133">Transmembrane helix</keyword>
<evidence type="ECO:0000256" key="4">
    <source>
        <dbReference type="ARBA" id="ARBA00022989"/>
    </source>
</evidence>
<reference evidence="7" key="1">
    <citation type="journal article" date="2021" name="G3 (Bethesda)">
        <title>Genome and transcriptome analysis of the beet armyworm Spodoptera exigua reveals targets for pest control. .</title>
        <authorList>
            <person name="Simon S."/>
            <person name="Breeschoten T."/>
            <person name="Jansen H.J."/>
            <person name="Dirks R.P."/>
            <person name="Schranz M.E."/>
            <person name="Ros V.I.D."/>
        </authorList>
    </citation>
    <scope>NUCLEOTIDE SEQUENCE</scope>
    <source>
        <strain evidence="7">TB_SE_WUR_2020</strain>
    </source>
</reference>
<name>A0A922SNY4_SPOEX</name>
<dbReference type="EMBL" id="JACEFF010000086">
    <property type="protein sequence ID" value="KAH9644386.1"/>
    <property type="molecule type" value="Genomic_DNA"/>
</dbReference>
<feature type="transmembrane region" description="Helical" evidence="6">
    <location>
        <begin position="25"/>
        <end position="51"/>
    </location>
</feature>
<evidence type="ECO:0008006" key="9">
    <source>
        <dbReference type="Google" id="ProtNLM"/>
    </source>
</evidence>
<evidence type="ECO:0000256" key="5">
    <source>
        <dbReference type="ARBA" id="ARBA00023136"/>
    </source>
</evidence>
<comment type="caution">
    <text evidence="7">The sequence shown here is derived from an EMBL/GenBank/DDBJ whole genome shotgun (WGS) entry which is preliminary data.</text>
</comment>
<dbReference type="AlphaFoldDB" id="A0A922SNY4"/>